<evidence type="ECO:0000313" key="2">
    <source>
        <dbReference type="WBParaSite" id="scf7180000421942.g7929"/>
    </source>
</evidence>
<reference evidence="2" key="1">
    <citation type="submission" date="2022-11" db="UniProtKB">
        <authorList>
            <consortium name="WormBaseParasite"/>
        </authorList>
    </citation>
    <scope>IDENTIFICATION</scope>
</reference>
<evidence type="ECO:0000313" key="1">
    <source>
        <dbReference type="Proteomes" id="UP000887560"/>
    </source>
</evidence>
<keyword evidence="1" id="KW-1185">Reference proteome</keyword>
<protein>
    <submittedName>
        <fullName evidence="2">Uncharacterized protein</fullName>
    </submittedName>
</protein>
<organism evidence="1 2">
    <name type="scientific">Meloidogyne floridensis</name>
    <dbReference type="NCBI Taxonomy" id="298350"/>
    <lineage>
        <taxon>Eukaryota</taxon>
        <taxon>Metazoa</taxon>
        <taxon>Ecdysozoa</taxon>
        <taxon>Nematoda</taxon>
        <taxon>Chromadorea</taxon>
        <taxon>Rhabditida</taxon>
        <taxon>Tylenchina</taxon>
        <taxon>Tylenchomorpha</taxon>
        <taxon>Tylenchoidea</taxon>
        <taxon>Meloidogynidae</taxon>
        <taxon>Meloidogyninae</taxon>
        <taxon>Meloidogyne</taxon>
    </lineage>
</organism>
<proteinExistence type="predicted"/>
<dbReference type="AlphaFoldDB" id="A0A915P1W2"/>
<dbReference type="Proteomes" id="UP000887560">
    <property type="component" value="Unplaced"/>
</dbReference>
<sequence length="528" mass="62782">LERLADYYIQGLTNLDDEANLKIFYSASILAQVYKEDEIQENLNKKNEKALKNQKNAPNYWNLCKKTISGRVDSFIDKDLEYCIYISNGELNYLYYLRNLHSNNNILDENFKGMIDIEMFKKSNELKDINEQMDMIRTSHRYIFDTLIVENPEFLNKYEKIGQQGDIGKLMYDMLHPETHENLENDNIRCPKDDKNITYKEETQLIRDYLSEPKDEYLKLINASSLALHYELKMKEIIKPYKSSKIIKDLVEILKIKNPKEKLCRLYFFLNGDIKNILNYKEDEEWQDYLKKFGLKIYYSNGPTLANNKQYKINVNMTTANIIAMYNWPKDENELQKIIYNYLEFVIIKYPDMHFLEMDVALSYYEQYVQNPIESPISIEAIKLLNARLLLVKIKNKLIYNSFEENNYLYNIFKKRLDLALNEAYHKFREFFSSDERLCFMIGVNNPNHAALLINIWTGSYCRRKIIHEETLLEAKELVSYQHSQLLKDLSSEILQKCTSPGMLSKLDFLSPNVTVQEYFEVDSQWIF</sequence>
<name>A0A915P1W2_9BILA</name>
<dbReference type="WBParaSite" id="scf7180000421942.g7929">
    <property type="protein sequence ID" value="scf7180000421942.g7929"/>
    <property type="gene ID" value="scf7180000421942.g7929"/>
</dbReference>
<accession>A0A915P1W2</accession>